<dbReference type="AlphaFoldDB" id="A0A1X9T015"/>
<dbReference type="STRING" id="1660074.CVIC8964_0272"/>
<evidence type="ECO:0000313" key="2">
    <source>
        <dbReference type="Proteomes" id="UP000194265"/>
    </source>
</evidence>
<reference evidence="1 2" key="1">
    <citation type="journal article" date="2017" name="Genome Biol. Evol.">
        <title>Comparative Genomic Analysis Identifies a Campylobacter Clade Deficient in Selenium Metabolism.</title>
        <authorList>
            <person name="Miller W.G."/>
            <person name="Yee E."/>
            <person name="Lopes B.S."/>
            <person name="Chapman M.H."/>
            <person name="Huynh S."/>
            <person name="Bono J.L."/>
            <person name="Parker C.T."/>
            <person name="Strachan N.J.C."/>
            <person name="Forbes K.J."/>
        </authorList>
    </citation>
    <scope>NUCLEOTIDE SEQUENCE [LARGE SCALE GENOMIC DNA]</scope>
    <source>
        <strain evidence="1 2">RM8964</strain>
    </source>
</reference>
<dbReference type="RefSeq" id="WP_086333376.1">
    <property type="nucleotide sequence ID" value="NZ_CP018791.1"/>
</dbReference>
<accession>A0A1X9T015</accession>
<gene>
    <name evidence="1" type="ORF">CVIC8964_0272</name>
</gene>
<dbReference type="OrthoDB" id="5359629at2"/>
<protein>
    <recommendedName>
        <fullName evidence="3">Lipoprotein</fullName>
    </recommendedName>
</protein>
<proteinExistence type="predicted"/>
<sequence>MRVAIIAICMFVLAGCFGSSSVLMLKEYNPTMQISSHKSVLINSISDTRANQSIVATITDSKGSVEHSIMLGASLKDIFAKALKEQLKASGVVNGRDIIVDIEIAEFSANLSGYSGENLKGKSKVIIKIKKGDTTITKTISQPQSKYVLLPRVAEFEPFITDMLNDMVLSSAKAILAN</sequence>
<dbReference type="EMBL" id="CP018791">
    <property type="protein sequence ID" value="ARR01709.1"/>
    <property type="molecule type" value="Genomic_DNA"/>
</dbReference>
<organism evidence="1 2">
    <name type="scientific">Campylobacter vicugnae</name>
    <dbReference type="NCBI Taxonomy" id="1660076"/>
    <lineage>
        <taxon>Bacteria</taxon>
        <taxon>Pseudomonadati</taxon>
        <taxon>Campylobacterota</taxon>
        <taxon>Epsilonproteobacteria</taxon>
        <taxon>Campylobacterales</taxon>
        <taxon>Campylobacteraceae</taxon>
        <taxon>Campylobacter</taxon>
    </lineage>
</organism>
<evidence type="ECO:0008006" key="3">
    <source>
        <dbReference type="Google" id="ProtNLM"/>
    </source>
</evidence>
<name>A0A1X9T015_9BACT</name>
<dbReference type="PROSITE" id="PS51257">
    <property type="entry name" value="PROKAR_LIPOPROTEIN"/>
    <property type="match status" value="1"/>
</dbReference>
<dbReference type="Proteomes" id="UP000194265">
    <property type="component" value="Chromosome"/>
</dbReference>
<evidence type="ECO:0000313" key="1">
    <source>
        <dbReference type="EMBL" id="ARR01709.1"/>
    </source>
</evidence>